<sequence length="420" mass="47442">MPDVTSSVKEANQLVTHLFRHEAGRMASTLTRLFGFERLNLAEDIVQDTMLQALYSWPFQGVPDDPRAWLYRVARNKALDVVRRENVFRQISQGIGYQQQEASEDMVSQFFLDDEITDSQLRMLFALCHPAISPESQVAMCLKILGGLSVHEIAGAFLTNDETITKRLYRAKEKIRQDAIRLEVPTGQELPLRLKSVLKSIYLLFNEGYNSTHPNQLIRRDLCEEAMRLGLLLSETPVTQTPAVYALLALMCFQVARFDARTDETGAIVLLADQDRSRWNQELIQKGRMCLNRSAEGDVLSEYHLEAGIAMLHCVAPTYETTNWSAILSCYDLLVAQKPSPVVALHRVVAVSYVEGPMAGLRDISNVQGLESNQYYHAILGDLYERSGQPIPARQAYQQARQLTPSLAEQQLLDQKLSRV</sequence>
<protein>
    <recommendedName>
        <fullName evidence="1">RNA polymerase sigma factor</fullName>
    </recommendedName>
</protein>
<dbReference type="GO" id="GO:0006352">
    <property type="term" value="P:DNA-templated transcription initiation"/>
    <property type="evidence" value="ECO:0007669"/>
    <property type="project" value="InterPro"/>
</dbReference>
<dbReference type="Gene3D" id="1.10.1740.10">
    <property type="match status" value="1"/>
</dbReference>
<comment type="similarity">
    <text evidence="1">Belongs to the sigma-70 factor family. ECF subfamily.</text>
</comment>
<keyword evidence="1" id="KW-0238">DNA-binding</keyword>
<evidence type="ECO:0000313" key="5">
    <source>
        <dbReference type="Proteomes" id="UP000502756"/>
    </source>
</evidence>
<dbReference type="NCBIfam" id="TIGR02937">
    <property type="entry name" value="sigma70-ECF"/>
    <property type="match status" value="1"/>
</dbReference>
<keyword evidence="1" id="KW-0731">Sigma factor</keyword>
<dbReference type="InterPro" id="IPR007627">
    <property type="entry name" value="RNA_pol_sigma70_r2"/>
</dbReference>
<dbReference type="Proteomes" id="UP000502756">
    <property type="component" value="Chromosome"/>
</dbReference>
<dbReference type="SUPFAM" id="SSF88659">
    <property type="entry name" value="Sigma3 and sigma4 domains of RNA polymerase sigma factors"/>
    <property type="match status" value="1"/>
</dbReference>
<evidence type="ECO:0000259" key="3">
    <source>
        <dbReference type="Pfam" id="PF20239"/>
    </source>
</evidence>
<dbReference type="InterPro" id="IPR000838">
    <property type="entry name" value="RNA_pol_sigma70_ECF_CS"/>
</dbReference>
<dbReference type="Pfam" id="PF20239">
    <property type="entry name" value="DUF6596"/>
    <property type="match status" value="1"/>
</dbReference>
<evidence type="ECO:0000256" key="1">
    <source>
        <dbReference type="RuleBase" id="RU000716"/>
    </source>
</evidence>
<feature type="domain" description="RNA polymerase sigma-70 region 2" evidence="2">
    <location>
        <begin position="18"/>
        <end position="85"/>
    </location>
</feature>
<organism evidence="4 5">
    <name type="scientific">Spirosoma taeanense</name>
    <dbReference type="NCBI Taxonomy" id="2735870"/>
    <lineage>
        <taxon>Bacteria</taxon>
        <taxon>Pseudomonadati</taxon>
        <taxon>Bacteroidota</taxon>
        <taxon>Cytophagia</taxon>
        <taxon>Cytophagales</taxon>
        <taxon>Cytophagaceae</taxon>
        <taxon>Spirosoma</taxon>
    </lineage>
</organism>
<dbReference type="InterPro" id="IPR013325">
    <property type="entry name" value="RNA_pol_sigma_r2"/>
</dbReference>
<dbReference type="PANTHER" id="PTHR47756">
    <property type="entry name" value="BLL6612 PROTEIN-RELATED"/>
    <property type="match status" value="1"/>
</dbReference>
<dbReference type="PANTHER" id="PTHR47756:SF2">
    <property type="entry name" value="BLL6612 PROTEIN"/>
    <property type="match status" value="1"/>
</dbReference>
<dbReference type="InterPro" id="IPR046531">
    <property type="entry name" value="DUF6596"/>
</dbReference>
<dbReference type="InterPro" id="IPR014284">
    <property type="entry name" value="RNA_pol_sigma-70_dom"/>
</dbReference>
<dbReference type="GO" id="GO:0016987">
    <property type="term" value="F:sigma factor activity"/>
    <property type="evidence" value="ECO:0007669"/>
    <property type="project" value="UniProtKB-KW"/>
</dbReference>
<evidence type="ECO:0000313" key="4">
    <source>
        <dbReference type="EMBL" id="QJW92363.1"/>
    </source>
</evidence>
<reference evidence="4 5" key="1">
    <citation type="submission" date="2020-05" db="EMBL/GenBank/DDBJ databases">
        <title>Genome sequencing of Spirosoma sp. TS118.</title>
        <authorList>
            <person name="Lee J.-H."/>
            <person name="Jeong S."/>
            <person name="Zhao L."/>
            <person name="Jung J.-H."/>
            <person name="Kim M.-K."/>
            <person name="Lim S."/>
        </authorList>
    </citation>
    <scope>NUCLEOTIDE SEQUENCE [LARGE SCALE GENOMIC DNA]</scope>
    <source>
        <strain evidence="4 5">TS118</strain>
    </source>
</reference>
<dbReference type="KEGG" id="stae:HNV11_15280"/>
<gene>
    <name evidence="4" type="ORF">HNV11_15280</name>
</gene>
<proteinExistence type="inferred from homology"/>
<keyword evidence="1" id="KW-0804">Transcription</keyword>
<evidence type="ECO:0000259" key="2">
    <source>
        <dbReference type="Pfam" id="PF04542"/>
    </source>
</evidence>
<keyword evidence="1" id="KW-0805">Transcription regulation</keyword>
<feature type="domain" description="DUF6596" evidence="3">
    <location>
        <begin position="193"/>
        <end position="295"/>
    </location>
</feature>
<dbReference type="SUPFAM" id="SSF88946">
    <property type="entry name" value="Sigma2 domain of RNA polymerase sigma factors"/>
    <property type="match status" value="1"/>
</dbReference>
<keyword evidence="5" id="KW-1185">Reference proteome</keyword>
<dbReference type="PROSITE" id="PS01063">
    <property type="entry name" value="SIGMA70_ECF"/>
    <property type="match status" value="1"/>
</dbReference>
<accession>A0A6M5YGI9</accession>
<name>A0A6M5YGI9_9BACT</name>
<dbReference type="InterPro" id="IPR013324">
    <property type="entry name" value="RNA_pol_sigma_r3/r4-like"/>
</dbReference>
<dbReference type="AlphaFoldDB" id="A0A6M5YGI9"/>
<dbReference type="EMBL" id="CP053435">
    <property type="protein sequence ID" value="QJW92363.1"/>
    <property type="molecule type" value="Genomic_DNA"/>
</dbReference>
<dbReference type="GO" id="GO:0003677">
    <property type="term" value="F:DNA binding"/>
    <property type="evidence" value="ECO:0007669"/>
    <property type="project" value="UniProtKB-KW"/>
</dbReference>
<dbReference type="Pfam" id="PF04542">
    <property type="entry name" value="Sigma70_r2"/>
    <property type="match status" value="1"/>
</dbReference>